<dbReference type="PANTHER" id="PTHR47429">
    <property type="entry name" value="PROTEIN TWIN LOV 1"/>
    <property type="match status" value="1"/>
</dbReference>
<gene>
    <name evidence="9" type="ORF">K1718_21360</name>
</gene>
<dbReference type="InterPro" id="IPR036097">
    <property type="entry name" value="HisK_dim/P_sf"/>
</dbReference>
<dbReference type="InterPro" id="IPR001610">
    <property type="entry name" value="PAC"/>
</dbReference>
<feature type="domain" description="PAC" evidence="8">
    <location>
        <begin position="93"/>
        <end position="147"/>
    </location>
</feature>
<protein>
    <recommendedName>
        <fullName evidence="2">histidine kinase</fullName>
        <ecNumber evidence="2">2.7.13.3</ecNumber>
    </recommendedName>
</protein>
<reference evidence="9 10" key="1">
    <citation type="submission" date="2023-03" db="EMBL/GenBank/DDBJ databases">
        <title>Roseibium porphyridii sp. nov. and Roseibium rhodosorbium sp. nov. isolated from marine algae, Porphyridium cruentum and Rhodosorus marinus, respectively.</title>
        <authorList>
            <person name="Lee M.W."/>
            <person name="Choi B.J."/>
            <person name="Lee J.K."/>
            <person name="Choi D.G."/>
            <person name="Baek J.H."/>
            <person name="Bayburt H."/>
            <person name="Kim J.M."/>
            <person name="Han D.M."/>
            <person name="Kim K.H."/>
            <person name="Jeon C.O."/>
        </authorList>
    </citation>
    <scope>NUCLEOTIDE SEQUENCE [LARGE SCALE GENOMIC DNA]</scope>
    <source>
        <strain evidence="9 10">KMA01</strain>
    </source>
</reference>
<evidence type="ECO:0000259" key="8">
    <source>
        <dbReference type="PROSITE" id="PS50113"/>
    </source>
</evidence>
<dbReference type="CDD" id="cd00075">
    <property type="entry name" value="HATPase"/>
    <property type="match status" value="1"/>
</dbReference>
<keyword evidence="10" id="KW-1185">Reference proteome</keyword>
<dbReference type="InterPro" id="IPR003594">
    <property type="entry name" value="HATPase_dom"/>
</dbReference>
<feature type="domain" description="PAS" evidence="7">
    <location>
        <begin position="19"/>
        <end position="92"/>
    </location>
</feature>
<accession>A0ABY8F1N3</accession>
<dbReference type="InterPro" id="IPR000700">
    <property type="entry name" value="PAS-assoc_C"/>
</dbReference>
<dbReference type="Gene3D" id="3.30.450.20">
    <property type="entry name" value="PAS domain"/>
    <property type="match status" value="1"/>
</dbReference>
<dbReference type="PANTHER" id="PTHR47429:SF2">
    <property type="entry name" value="PROTEIN TWIN LOV 1"/>
    <property type="match status" value="1"/>
</dbReference>
<sequence length="377" mass="41316">MPDSSNDGYAALGHLIKGAPDLLKSILEGSPDTISVSDVTQPDLPLTYVNPAFTQTTGYGSDEALGRNCRFLQGENTNRDDVARIRKAIEEQKPIDIVLLNYRKDGEPFLNALRMAPIFDKSEQLSAYLGIQRDITQERLREESEKTQNRLETLGTASGALAHQLNNLLHPIESLISLHLPDIPDPTIRADLDMARYSAHQAADLSNNLLGLSRGEFQDSADSTQLPDALVRTISLVQLMLPTTVSIQSDFRNVPADLAIPINETLFAQVLINIITNASQATKHLGIIRIELKKTENTRLQISISDNGPGIEKSDRDKIFKPFYSKSLSKNSSGLGLPVALQIINNIGGIIHLSEGLIQPDGRGYGCMFTLDLPNIT</sequence>
<keyword evidence="4" id="KW-0288">FMN</keyword>
<dbReference type="PROSITE" id="PS50109">
    <property type="entry name" value="HIS_KIN"/>
    <property type="match status" value="1"/>
</dbReference>
<dbReference type="SUPFAM" id="SSF55874">
    <property type="entry name" value="ATPase domain of HSP90 chaperone/DNA topoisomerase II/histidine kinase"/>
    <property type="match status" value="1"/>
</dbReference>
<dbReference type="PRINTS" id="PR00344">
    <property type="entry name" value="BCTRLSENSOR"/>
</dbReference>
<comment type="catalytic activity">
    <reaction evidence="1">
        <text>ATP + protein L-histidine = ADP + protein N-phospho-L-histidine.</text>
        <dbReference type="EC" id="2.7.13.3"/>
    </reaction>
</comment>
<dbReference type="SUPFAM" id="SSF55785">
    <property type="entry name" value="PYP-like sensor domain (PAS domain)"/>
    <property type="match status" value="1"/>
</dbReference>
<dbReference type="Pfam" id="PF13426">
    <property type="entry name" value="PAS_9"/>
    <property type="match status" value="1"/>
</dbReference>
<evidence type="ECO:0000256" key="1">
    <source>
        <dbReference type="ARBA" id="ARBA00000085"/>
    </source>
</evidence>
<organism evidence="9 10">
    <name type="scientific">Roseibium porphyridii</name>
    <dbReference type="NCBI Taxonomy" id="2866279"/>
    <lineage>
        <taxon>Bacteria</taxon>
        <taxon>Pseudomonadati</taxon>
        <taxon>Pseudomonadota</taxon>
        <taxon>Alphaproteobacteria</taxon>
        <taxon>Hyphomicrobiales</taxon>
        <taxon>Stappiaceae</taxon>
        <taxon>Roseibium</taxon>
    </lineage>
</organism>
<dbReference type="Gene3D" id="3.30.565.10">
    <property type="entry name" value="Histidine kinase-like ATPase, C-terminal domain"/>
    <property type="match status" value="1"/>
</dbReference>
<dbReference type="InterPro" id="IPR004358">
    <property type="entry name" value="Sig_transdc_His_kin-like_C"/>
</dbReference>
<dbReference type="RefSeq" id="WP_152502871.1">
    <property type="nucleotide sequence ID" value="NZ_CP120863.1"/>
</dbReference>
<keyword evidence="5" id="KW-0157">Chromophore</keyword>
<dbReference type="InterPro" id="IPR035965">
    <property type="entry name" value="PAS-like_dom_sf"/>
</dbReference>
<dbReference type="InterPro" id="IPR036890">
    <property type="entry name" value="HATPase_C_sf"/>
</dbReference>
<evidence type="ECO:0000313" key="10">
    <source>
        <dbReference type="Proteomes" id="UP001209803"/>
    </source>
</evidence>
<evidence type="ECO:0000256" key="3">
    <source>
        <dbReference type="ARBA" id="ARBA00022630"/>
    </source>
</evidence>
<evidence type="ECO:0000313" key="9">
    <source>
        <dbReference type="EMBL" id="WFE88684.1"/>
    </source>
</evidence>
<dbReference type="Proteomes" id="UP001209803">
    <property type="component" value="Chromosome"/>
</dbReference>
<evidence type="ECO:0000256" key="2">
    <source>
        <dbReference type="ARBA" id="ARBA00012438"/>
    </source>
</evidence>
<feature type="domain" description="Histidine kinase" evidence="6">
    <location>
        <begin position="160"/>
        <end position="377"/>
    </location>
</feature>
<evidence type="ECO:0000259" key="7">
    <source>
        <dbReference type="PROSITE" id="PS50112"/>
    </source>
</evidence>
<dbReference type="Pfam" id="PF02518">
    <property type="entry name" value="HATPase_c"/>
    <property type="match status" value="1"/>
</dbReference>
<dbReference type="SMART" id="SM00387">
    <property type="entry name" value="HATPase_c"/>
    <property type="match status" value="1"/>
</dbReference>
<dbReference type="SUPFAM" id="SSF47384">
    <property type="entry name" value="Homodimeric domain of signal transducing histidine kinase"/>
    <property type="match status" value="1"/>
</dbReference>
<dbReference type="SMART" id="SM00086">
    <property type="entry name" value="PAC"/>
    <property type="match status" value="1"/>
</dbReference>
<dbReference type="PROSITE" id="PS50112">
    <property type="entry name" value="PAS"/>
    <property type="match status" value="1"/>
</dbReference>
<evidence type="ECO:0000256" key="5">
    <source>
        <dbReference type="ARBA" id="ARBA00022991"/>
    </source>
</evidence>
<proteinExistence type="predicted"/>
<dbReference type="InterPro" id="IPR000014">
    <property type="entry name" value="PAS"/>
</dbReference>
<evidence type="ECO:0000259" key="6">
    <source>
        <dbReference type="PROSITE" id="PS50109"/>
    </source>
</evidence>
<keyword evidence="3" id="KW-0285">Flavoprotein</keyword>
<dbReference type="InterPro" id="IPR005467">
    <property type="entry name" value="His_kinase_dom"/>
</dbReference>
<dbReference type="CDD" id="cd00130">
    <property type="entry name" value="PAS"/>
    <property type="match status" value="1"/>
</dbReference>
<dbReference type="EMBL" id="CP120863">
    <property type="protein sequence ID" value="WFE88684.1"/>
    <property type="molecule type" value="Genomic_DNA"/>
</dbReference>
<dbReference type="PROSITE" id="PS50113">
    <property type="entry name" value="PAC"/>
    <property type="match status" value="1"/>
</dbReference>
<name>A0ABY8F1N3_9HYPH</name>
<dbReference type="EC" id="2.7.13.3" evidence="2"/>
<evidence type="ECO:0000256" key="4">
    <source>
        <dbReference type="ARBA" id="ARBA00022643"/>
    </source>
</evidence>
<dbReference type="SMART" id="SM00091">
    <property type="entry name" value="PAS"/>
    <property type="match status" value="1"/>
</dbReference>
<dbReference type="NCBIfam" id="TIGR00229">
    <property type="entry name" value="sensory_box"/>
    <property type="match status" value="1"/>
</dbReference>